<proteinExistence type="predicted"/>
<dbReference type="STRING" id="642492.Clole_4100"/>
<protein>
    <submittedName>
        <fullName evidence="2">NAD(P)H dehydrogenase (Quinone)</fullName>
    </submittedName>
</protein>
<organism evidence="2 3">
    <name type="scientific">Cellulosilyticum lentocellum (strain ATCC 49066 / DSM 5427 / NCIMB 11756 / RHM5)</name>
    <name type="common">Clostridium lentocellum</name>
    <dbReference type="NCBI Taxonomy" id="642492"/>
    <lineage>
        <taxon>Bacteria</taxon>
        <taxon>Bacillati</taxon>
        <taxon>Bacillota</taxon>
        <taxon>Clostridia</taxon>
        <taxon>Lachnospirales</taxon>
        <taxon>Cellulosilyticaceae</taxon>
        <taxon>Cellulosilyticum</taxon>
    </lineage>
</organism>
<dbReference type="RefSeq" id="WP_013659047.1">
    <property type="nucleotide sequence ID" value="NC_015275.1"/>
</dbReference>
<gene>
    <name evidence="2" type="ordered locus">Clole_4100</name>
</gene>
<name>F2JLZ6_CELLD</name>
<accession>F2JLZ6</accession>
<dbReference type="InterPro" id="IPR003680">
    <property type="entry name" value="Flavodoxin_fold"/>
</dbReference>
<evidence type="ECO:0000259" key="1">
    <source>
        <dbReference type="Pfam" id="PF02525"/>
    </source>
</evidence>
<dbReference type="Proteomes" id="UP000008467">
    <property type="component" value="Chromosome"/>
</dbReference>
<sequence>MTKVGFINGSPRASGSLSRMMIETFIQELQLIPENYTICDTRKQSSKADCSIEYASLLACDIIVVVTPLYVDSLPSTLLQFLYGLEEYQATISPIQSPVLYSFVNCGFIDGFQNCIALNILEHYAERMNWSYGGGVGLGSGEMFKGMKNTIPKEAKMLKPLYDAIDTFITCIVTKASIPTSNKQILVNQDFSQSLFLLAGSFGWFPQAFANKVGPIRLFSKPYKLK</sequence>
<dbReference type="Pfam" id="PF02525">
    <property type="entry name" value="Flavodoxin_2"/>
    <property type="match status" value="1"/>
</dbReference>
<evidence type="ECO:0000313" key="2">
    <source>
        <dbReference type="EMBL" id="ADZ85776.1"/>
    </source>
</evidence>
<dbReference type="eggNOG" id="COG0655">
    <property type="taxonomic scope" value="Bacteria"/>
</dbReference>
<feature type="domain" description="Flavodoxin-like fold" evidence="1">
    <location>
        <begin position="3"/>
        <end position="81"/>
    </location>
</feature>
<dbReference type="Gene3D" id="3.40.50.360">
    <property type="match status" value="1"/>
</dbReference>
<dbReference type="AlphaFoldDB" id="F2JLZ6"/>
<dbReference type="EMBL" id="CP002582">
    <property type="protein sequence ID" value="ADZ85776.1"/>
    <property type="molecule type" value="Genomic_DNA"/>
</dbReference>
<dbReference type="InterPro" id="IPR029039">
    <property type="entry name" value="Flavoprotein-like_sf"/>
</dbReference>
<dbReference type="KEGG" id="cle:Clole_4100"/>
<reference evidence="2 3" key="1">
    <citation type="journal article" date="2011" name="J. Bacteriol.">
        <title>Complete genome sequence of the cellulose-degrading bacterium Cellulosilyticum lentocellum.</title>
        <authorList>
            <consortium name="US DOE Joint Genome Institute"/>
            <person name="Miller D.A."/>
            <person name="Suen G."/>
            <person name="Bruce D."/>
            <person name="Copeland A."/>
            <person name="Cheng J.F."/>
            <person name="Detter C."/>
            <person name="Goodwin L.A."/>
            <person name="Han C.S."/>
            <person name="Hauser L.J."/>
            <person name="Land M.L."/>
            <person name="Lapidus A."/>
            <person name="Lucas S."/>
            <person name="Meincke L."/>
            <person name="Pitluck S."/>
            <person name="Tapia R."/>
            <person name="Teshima H."/>
            <person name="Woyke T."/>
            <person name="Fox B.G."/>
            <person name="Angert E.R."/>
            <person name="Currie C.R."/>
        </authorList>
    </citation>
    <scope>NUCLEOTIDE SEQUENCE [LARGE SCALE GENOMIC DNA]</scope>
    <source>
        <strain evidence="3">ATCC 49066 / DSM 5427 / NCIMB 11756 / RHM5</strain>
    </source>
</reference>
<dbReference type="SUPFAM" id="SSF52218">
    <property type="entry name" value="Flavoproteins"/>
    <property type="match status" value="1"/>
</dbReference>
<evidence type="ECO:0000313" key="3">
    <source>
        <dbReference type="Proteomes" id="UP000008467"/>
    </source>
</evidence>
<keyword evidence="3" id="KW-1185">Reference proteome</keyword>
<dbReference type="HOGENOM" id="CLU_111116_0_0_9"/>